<evidence type="ECO:0000259" key="8">
    <source>
        <dbReference type="PROSITE" id="PS50123"/>
    </source>
</evidence>
<dbReference type="RefSeq" id="WP_118999188.1">
    <property type="nucleotide sequence ID" value="NZ_QWGP01000002.1"/>
</dbReference>
<evidence type="ECO:0000256" key="1">
    <source>
        <dbReference type="ARBA" id="ARBA00001541"/>
    </source>
</evidence>
<dbReference type="PANTHER" id="PTHR24422">
    <property type="entry name" value="CHEMOTAXIS PROTEIN METHYLTRANSFERASE"/>
    <property type="match status" value="1"/>
</dbReference>
<dbReference type="PIRSF" id="PIRSF000410">
    <property type="entry name" value="CheR"/>
    <property type="match status" value="1"/>
</dbReference>
<dbReference type="EC" id="2.1.1.80" evidence="5"/>
<sequence>MKYWPRHPPTAVRDPQLSQEDFQRIAQLAHAEAGLTMPDAKEPLVYARLAKRLRQLSLTSFTAYLDLISRPEGRDERSMFISSMTTNTTRFFREEHHFELLSDRVLPPLLDAARHGARVRFWSAGCSSGEEPFSMAITLLELCPDAGHYDIKILATDIDRKILGRAQAGWFAASSLAALPDAILAHHFGPPDRDGRREVSADLRALVTFKPLNLVKPWPVTRPFDVIFCRNVAIYFDPDTQNRIWRGFASTLAPGGHLFIGHSERLSHEVRHQFETVGMTSFRLRAPPPTGGPGKEIFGGTQGQH</sequence>
<dbReference type="PANTHER" id="PTHR24422:SF19">
    <property type="entry name" value="CHEMOTAXIS PROTEIN METHYLTRANSFERASE"/>
    <property type="match status" value="1"/>
</dbReference>
<proteinExistence type="predicted"/>
<dbReference type="InterPro" id="IPR026024">
    <property type="entry name" value="Chemotaxis_MeTrfase_CheR"/>
</dbReference>
<name>A0AAX1UQX6_CERSP</name>
<dbReference type="PRINTS" id="PR00996">
    <property type="entry name" value="CHERMTFRASE"/>
</dbReference>
<keyword evidence="2 5" id="KW-0489">Methyltransferase</keyword>
<dbReference type="SUPFAM" id="SSF53335">
    <property type="entry name" value="S-adenosyl-L-methionine-dependent methyltransferases"/>
    <property type="match status" value="1"/>
</dbReference>
<dbReference type="SMART" id="SM00138">
    <property type="entry name" value="MeTrc"/>
    <property type="match status" value="1"/>
</dbReference>
<keyword evidence="3 5" id="KW-0808">Transferase</keyword>
<dbReference type="Gene3D" id="1.10.155.10">
    <property type="entry name" value="Chemotaxis receptor methyltransferase CheR, N-terminal domain"/>
    <property type="match status" value="1"/>
</dbReference>
<keyword evidence="4 5" id="KW-0949">S-adenosyl-L-methionine</keyword>
<evidence type="ECO:0000313" key="9">
    <source>
        <dbReference type="EMBL" id="RHZ98024.1"/>
    </source>
</evidence>
<comment type="caution">
    <text evidence="9">The sequence shown here is derived from an EMBL/GenBank/DDBJ whole genome shotgun (WGS) entry which is preliminary data.</text>
</comment>
<dbReference type="EMBL" id="QWGP01000002">
    <property type="protein sequence ID" value="RHZ98024.1"/>
    <property type="molecule type" value="Genomic_DNA"/>
</dbReference>
<dbReference type="PROSITE" id="PS50123">
    <property type="entry name" value="CHER"/>
    <property type="match status" value="1"/>
</dbReference>
<dbReference type="Pfam" id="PF03705">
    <property type="entry name" value="CheR_N"/>
    <property type="match status" value="1"/>
</dbReference>
<comment type="function">
    <text evidence="5">Methylation of the membrane-bound methyl-accepting chemotaxis proteins (MCP) to form gamma-glutamyl methyl ester residues in MCP.</text>
</comment>
<accession>A0AAX1UQX6</accession>
<evidence type="ECO:0000313" key="10">
    <source>
        <dbReference type="Proteomes" id="UP000266305"/>
    </source>
</evidence>
<evidence type="ECO:0000256" key="7">
    <source>
        <dbReference type="SAM" id="MobiDB-lite"/>
    </source>
</evidence>
<protein>
    <recommendedName>
        <fullName evidence="5">Chemotaxis protein methyltransferase</fullName>
        <ecNumber evidence="5">2.1.1.80</ecNumber>
    </recommendedName>
</protein>
<dbReference type="Pfam" id="PF01739">
    <property type="entry name" value="CheR"/>
    <property type="match status" value="1"/>
</dbReference>
<organism evidence="9 10">
    <name type="scientific">Cereibacter sphaeroides</name>
    <name type="common">Rhodobacter sphaeroides</name>
    <dbReference type="NCBI Taxonomy" id="1063"/>
    <lineage>
        <taxon>Bacteria</taxon>
        <taxon>Pseudomonadati</taxon>
        <taxon>Pseudomonadota</taxon>
        <taxon>Alphaproteobacteria</taxon>
        <taxon>Rhodobacterales</taxon>
        <taxon>Paracoccaceae</taxon>
        <taxon>Cereibacter</taxon>
    </lineage>
</organism>
<dbReference type="AlphaFoldDB" id="A0AAX1UQX6"/>
<feature type="binding site" evidence="6">
    <location>
        <begin position="230"/>
        <end position="231"/>
    </location>
    <ligand>
        <name>S-adenosyl-L-methionine</name>
        <dbReference type="ChEBI" id="CHEBI:59789"/>
    </ligand>
</feature>
<evidence type="ECO:0000256" key="4">
    <source>
        <dbReference type="ARBA" id="ARBA00022691"/>
    </source>
</evidence>
<feature type="binding site" evidence="6">
    <location>
        <begin position="213"/>
        <end position="214"/>
    </location>
    <ligand>
        <name>S-adenosyl-L-methionine</name>
        <dbReference type="ChEBI" id="CHEBI:59789"/>
    </ligand>
</feature>
<dbReference type="InterPro" id="IPR036804">
    <property type="entry name" value="CheR_N_sf"/>
</dbReference>
<dbReference type="Gene3D" id="3.40.50.150">
    <property type="entry name" value="Vaccinia Virus protein VP39"/>
    <property type="match status" value="1"/>
</dbReference>
<feature type="region of interest" description="Disordered" evidence="7">
    <location>
        <begin position="282"/>
        <end position="305"/>
    </location>
</feature>
<reference evidence="9 10" key="1">
    <citation type="submission" date="2018-08" db="EMBL/GenBank/DDBJ databases">
        <title>Draft genome sequence of Rhodobacter sphaeroides FY.</title>
        <authorList>
            <person name="Rayyan A."/>
            <person name="Meyer T.E."/>
            <person name="Kyndt J.A."/>
        </authorList>
    </citation>
    <scope>NUCLEOTIDE SEQUENCE [LARGE SCALE GENOMIC DNA]</scope>
    <source>
        <strain evidence="9 10">FY</strain>
    </source>
</reference>
<dbReference type="InterPro" id="IPR022641">
    <property type="entry name" value="CheR_N"/>
</dbReference>
<feature type="binding site" evidence="6">
    <location>
        <position position="157"/>
    </location>
    <ligand>
        <name>S-adenosyl-L-methionine</name>
        <dbReference type="ChEBI" id="CHEBI:59789"/>
    </ligand>
</feature>
<feature type="binding site" evidence="6">
    <location>
        <position position="131"/>
    </location>
    <ligand>
        <name>S-adenosyl-L-methionine</name>
        <dbReference type="ChEBI" id="CHEBI:59789"/>
    </ligand>
</feature>
<evidence type="ECO:0000256" key="5">
    <source>
        <dbReference type="PIRNR" id="PIRNR000410"/>
    </source>
</evidence>
<dbReference type="SUPFAM" id="SSF47757">
    <property type="entry name" value="Chemotaxis receptor methyltransferase CheR, N-terminal domain"/>
    <property type="match status" value="1"/>
</dbReference>
<evidence type="ECO:0000256" key="6">
    <source>
        <dbReference type="PIRSR" id="PIRSR000410-1"/>
    </source>
</evidence>
<dbReference type="InterPro" id="IPR022642">
    <property type="entry name" value="CheR_C"/>
</dbReference>
<feature type="domain" description="CheR-type methyltransferase" evidence="8">
    <location>
        <begin position="10"/>
        <end position="287"/>
    </location>
</feature>
<dbReference type="InterPro" id="IPR000780">
    <property type="entry name" value="CheR_MeTrfase"/>
</dbReference>
<comment type="catalytic activity">
    <reaction evidence="1 5">
        <text>L-glutamyl-[protein] + S-adenosyl-L-methionine = [protein]-L-glutamate 5-O-methyl ester + S-adenosyl-L-homocysteine</text>
        <dbReference type="Rhea" id="RHEA:24452"/>
        <dbReference type="Rhea" id="RHEA-COMP:10208"/>
        <dbReference type="Rhea" id="RHEA-COMP:10311"/>
        <dbReference type="ChEBI" id="CHEBI:29973"/>
        <dbReference type="ChEBI" id="CHEBI:57856"/>
        <dbReference type="ChEBI" id="CHEBI:59789"/>
        <dbReference type="ChEBI" id="CHEBI:82795"/>
        <dbReference type="EC" id="2.1.1.80"/>
    </reaction>
</comment>
<dbReference type="InterPro" id="IPR029063">
    <property type="entry name" value="SAM-dependent_MTases_sf"/>
</dbReference>
<dbReference type="GO" id="GO:0032259">
    <property type="term" value="P:methylation"/>
    <property type="evidence" value="ECO:0007669"/>
    <property type="project" value="UniProtKB-KW"/>
</dbReference>
<gene>
    <name evidence="9" type="ORF">D1114_02090</name>
</gene>
<evidence type="ECO:0000256" key="3">
    <source>
        <dbReference type="ARBA" id="ARBA00022679"/>
    </source>
</evidence>
<feature type="binding site" evidence="6">
    <location>
        <position position="87"/>
    </location>
    <ligand>
        <name>S-adenosyl-L-methionine</name>
        <dbReference type="ChEBI" id="CHEBI:59789"/>
    </ligand>
</feature>
<dbReference type="Proteomes" id="UP000266305">
    <property type="component" value="Unassembled WGS sequence"/>
</dbReference>
<dbReference type="CDD" id="cd02440">
    <property type="entry name" value="AdoMet_MTases"/>
    <property type="match status" value="1"/>
</dbReference>
<feature type="binding site" evidence="6">
    <location>
        <position position="89"/>
    </location>
    <ligand>
        <name>S-adenosyl-L-methionine</name>
        <dbReference type="ChEBI" id="CHEBI:59789"/>
    </ligand>
</feature>
<evidence type="ECO:0000256" key="2">
    <source>
        <dbReference type="ARBA" id="ARBA00022603"/>
    </source>
</evidence>
<dbReference type="InterPro" id="IPR050903">
    <property type="entry name" value="Bact_Chemotaxis_MeTrfase"/>
</dbReference>
<feature type="binding site" evidence="6">
    <location>
        <position position="93"/>
    </location>
    <ligand>
        <name>S-adenosyl-L-methionine</name>
        <dbReference type="ChEBI" id="CHEBI:59789"/>
    </ligand>
</feature>
<dbReference type="GO" id="GO:0008983">
    <property type="term" value="F:protein-glutamate O-methyltransferase activity"/>
    <property type="evidence" value="ECO:0007669"/>
    <property type="project" value="UniProtKB-EC"/>
</dbReference>